<protein>
    <submittedName>
        <fullName evidence="2 4">Uncharacterized protein</fullName>
    </submittedName>
</protein>
<sequence length="173" mass="19565">MIEFQWLTGADPTECSTHGSKSGPEGFDQTRQSWTEWVADDTRNLQLAAECLNPTKGPNTDGFLAVNDAIDEHRRRLVRRRGSSGVRVDPVPLRRTIPNFEAANPENYPGLETELRAPLEDPYVVRDGLIHCNLARCPLMRTEAFASIRAWKLHVVKTRAHALDGKNSCYFYQ</sequence>
<reference evidence="2 3" key="2">
    <citation type="submission" date="2018-11" db="EMBL/GenBank/DDBJ databases">
        <authorList>
            <consortium name="Pathogen Informatics"/>
        </authorList>
    </citation>
    <scope>NUCLEOTIDE SEQUENCE [LARGE SCALE GENOMIC DNA]</scope>
</reference>
<evidence type="ECO:0000313" key="2">
    <source>
        <dbReference type="EMBL" id="VDM99824.1"/>
    </source>
</evidence>
<name>A0A0N5CT34_THECL</name>
<organism evidence="4">
    <name type="scientific">Thelazia callipaeda</name>
    <name type="common">Oriental eyeworm</name>
    <name type="synonym">Parasitic nematode</name>
    <dbReference type="NCBI Taxonomy" id="103827"/>
    <lineage>
        <taxon>Eukaryota</taxon>
        <taxon>Metazoa</taxon>
        <taxon>Ecdysozoa</taxon>
        <taxon>Nematoda</taxon>
        <taxon>Chromadorea</taxon>
        <taxon>Rhabditida</taxon>
        <taxon>Spirurina</taxon>
        <taxon>Spiruromorpha</taxon>
        <taxon>Thelazioidea</taxon>
        <taxon>Thelaziidae</taxon>
        <taxon>Thelazia</taxon>
    </lineage>
</organism>
<proteinExistence type="predicted"/>
<feature type="region of interest" description="Disordered" evidence="1">
    <location>
        <begin position="7"/>
        <end position="29"/>
    </location>
</feature>
<evidence type="ECO:0000313" key="4">
    <source>
        <dbReference type="WBParaSite" id="TCLT_0000339201-mRNA-1"/>
    </source>
</evidence>
<dbReference type="AlphaFoldDB" id="A0A0N5CT34"/>
<reference evidence="4" key="1">
    <citation type="submission" date="2017-02" db="UniProtKB">
        <authorList>
            <consortium name="WormBaseParasite"/>
        </authorList>
    </citation>
    <scope>IDENTIFICATION</scope>
</reference>
<dbReference type="Proteomes" id="UP000276776">
    <property type="component" value="Unassembled WGS sequence"/>
</dbReference>
<evidence type="ECO:0000313" key="3">
    <source>
        <dbReference type="Proteomes" id="UP000276776"/>
    </source>
</evidence>
<dbReference type="EMBL" id="UYYF01001391">
    <property type="protein sequence ID" value="VDM99824.1"/>
    <property type="molecule type" value="Genomic_DNA"/>
</dbReference>
<evidence type="ECO:0000256" key="1">
    <source>
        <dbReference type="SAM" id="MobiDB-lite"/>
    </source>
</evidence>
<keyword evidence="3" id="KW-1185">Reference proteome</keyword>
<accession>A0A0N5CT34</accession>
<gene>
    <name evidence="2" type="ORF">TCLT_LOCUS3385</name>
</gene>
<dbReference type="WBParaSite" id="TCLT_0000339201-mRNA-1">
    <property type="protein sequence ID" value="TCLT_0000339201-mRNA-1"/>
    <property type="gene ID" value="TCLT_0000339201"/>
</dbReference>